<dbReference type="Gene3D" id="1.10.10.10">
    <property type="entry name" value="Winged helix-like DNA-binding domain superfamily/Winged helix DNA-binding domain"/>
    <property type="match status" value="1"/>
</dbReference>
<dbReference type="SUPFAM" id="SSF88659">
    <property type="entry name" value="Sigma3 and sigma4 domains of RNA polymerase sigma factors"/>
    <property type="match status" value="1"/>
</dbReference>
<dbReference type="InterPro" id="IPR039425">
    <property type="entry name" value="RNA_pol_sigma-70-like"/>
</dbReference>
<comment type="similarity">
    <text evidence="1">Belongs to the sigma-70 factor family. ECF subfamily.</text>
</comment>
<accession>A0A4R8CHW5</accession>
<dbReference type="PANTHER" id="PTHR43133:SF50">
    <property type="entry name" value="ECF RNA POLYMERASE SIGMA FACTOR SIGM"/>
    <property type="match status" value="1"/>
</dbReference>
<dbReference type="GO" id="GO:0003677">
    <property type="term" value="F:DNA binding"/>
    <property type="evidence" value="ECO:0007669"/>
    <property type="project" value="UniProtKB-KW"/>
</dbReference>
<dbReference type="SUPFAM" id="SSF88946">
    <property type="entry name" value="Sigma2 domain of RNA polymerase sigma factors"/>
    <property type="match status" value="1"/>
</dbReference>
<dbReference type="InterPro" id="IPR013249">
    <property type="entry name" value="RNA_pol_sigma70_r4_t2"/>
</dbReference>
<evidence type="ECO:0000256" key="5">
    <source>
        <dbReference type="ARBA" id="ARBA00023163"/>
    </source>
</evidence>
<evidence type="ECO:0000313" key="8">
    <source>
        <dbReference type="EMBL" id="TDW76000.1"/>
    </source>
</evidence>
<evidence type="ECO:0000256" key="4">
    <source>
        <dbReference type="ARBA" id="ARBA00023125"/>
    </source>
</evidence>
<gene>
    <name evidence="8" type="ORF">EV653_1141</name>
</gene>
<evidence type="ECO:0000256" key="1">
    <source>
        <dbReference type="ARBA" id="ARBA00010641"/>
    </source>
</evidence>
<dbReference type="EMBL" id="SODP01000001">
    <property type="protein sequence ID" value="TDW76000.1"/>
    <property type="molecule type" value="Genomic_DNA"/>
</dbReference>
<dbReference type="InterPro" id="IPR013325">
    <property type="entry name" value="RNA_pol_sigma_r2"/>
</dbReference>
<keyword evidence="9" id="KW-1185">Reference proteome</keyword>
<dbReference type="Pfam" id="PF04542">
    <property type="entry name" value="Sigma70_r2"/>
    <property type="match status" value="1"/>
</dbReference>
<dbReference type="Gene3D" id="1.10.1740.10">
    <property type="match status" value="1"/>
</dbReference>
<evidence type="ECO:0000256" key="2">
    <source>
        <dbReference type="ARBA" id="ARBA00023015"/>
    </source>
</evidence>
<comment type="caution">
    <text evidence="8">The sequence shown here is derived from an EMBL/GenBank/DDBJ whole genome shotgun (WGS) entry which is preliminary data.</text>
</comment>
<organism evidence="8 9">
    <name type="scientific">Kribbella pratensis</name>
    <dbReference type="NCBI Taxonomy" id="2512112"/>
    <lineage>
        <taxon>Bacteria</taxon>
        <taxon>Bacillati</taxon>
        <taxon>Actinomycetota</taxon>
        <taxon>Actinomycetes</taxon>
        <taxon>Propionibacteriales</taxon>
        <taxon>Kribbellaceae</taxon>
        <taxon>Kribbella</taxon>
    </lineage>
</organism>
<dbReference type="Pfam" id="PF08281">
    <property type="entry name" value="Sigma70_r4_2"/>
    <property type="match status" value="1"/>
</dbReference>
<dbReference type="InterPro" id="IPR013324">
    <property type="entry name" value="RNA_pol_sigma_r3/r4-like"/>
</dbReference>
<feature type="domain" description="RNA polymerase sigma-70 region 2" evidence="6">
    <location>
        <begin position="11"/>
        <end position="76"/>
    </location>
</feature>
<proteinExistence type="inferred from homology"/>
<dbReference type="InterPro" id="IPR007627">
    <property type="entry name" value="RNA_pol_sigma70_r2"/>
</dbReference>
<dbReference type="InterPro" id="IPR036388">
    <property type="entry name" value="WH-like_DNA-bd_sf"/>
</dbReference>
<evidence type="ECO:0000313" key="9">
    <source>
        <dbReference type="Proteomes" id="UP000295146"/>
    </source>
</evidence>
<dbReference type="GO" id="GO:0006352">
    <property type="term" value="P:DNA-templated transcription initiation"/>
    <property type="evidence" value="ECO:0007669"/>
    <property type="project" value="InterPro"/>
</dbReference>
<dbReference type="PANTHER" id="PTHR43133">
    <property type="entry name" value="RNA POLYMERASE ECF-TYPE SIGMA FACTO"/>
    <property type="match status" value="1"/>
</dbReference>
<keyword evidence="4" id="KW-0238">DNA-binding</keyword>
<dbReference type="AlphaFoldDB" id="A0A4R8CHW5"/>
<feature type="domain" description="RNA polymerase sigma factor 70 region 4 type 2" evidence="7">
    <location>
        <begin position="100"/>
        <end position="150"/>
    </location>
</feature>
<dbReference type="GO" id="GO:0016987">
    <property type="term" value="F:sigma factor activity"/>
    <property type="evidence" value="ECO:0007669"/>
    <property type="project" value="UniProtKB-KW"/>
</dbReference>
<dbReference type="Proteomes" id="UP000295146">
    <property type="component" value="Unassembled WGS sequence"/>
</dbReference>
<sequence length="157" mass="17166">MDDRRADIAALYRQTWPPLIGVLVSIGGSRLDAELVAQDAYARLLGRWDAIRRYEDPEAWVRGVAVRTMVGRLRRREVVPRLAARLIGRPAPVGEPAGDVAAALAGITPEQRAVVVLHDVMELPVEQIAVDLELPVGAVNARLARARRALGRVLEDA</sequence>
<keyword evidence="5" id="KW-0804">Transcription</keyword>
<keyword evidence="2" id="KW-0805">Transcription regulation</keyword>
<protein>
    <submittedName>
        <fullName evidence="8">RNA polymerase sigma-70 factor (ECF subfamily)</fullName>
    </submittedName>
</protein>
<reference evidence="8 9" key="1">
    <citation type="submission" date="2019-03" db="EMBL/GenBank/DDBJ databases">
        <title>Genomic Encyclopedia of Type Strains, Phase III (KMG-III): the genomes of soil and plant-associated and newly described type strains.</title>
        <authorList>
            <person name="Whitman W."/>
        </authorList>
    </citation>
    <scope>NUCLEOTIDE SEQUENCE [LARGE SCALE GENOMIC DNA]</scope>
    <source>
        <strain evidence="8 9">VKM Ac-2573</strain>
    </source>
</reference>
<dbReference type="RefSeq" id="WP_166679293.1">
    <property type="nucleotide sequence ID" value="NZ_SODP01000001.1"/>
</dbReference>
<evidence type="ECO:0000259" key="6">
    <source>
        <dbReference type="Pfam" id="PF04542"/>
    </source>
</evidence>
<name>A0A4R8CHW5_9ACTN</name>
<evidence type="ECO:0000259" key="7">
    <source>
        <dbReference type="Pfam" id="PF08281"/>
    </source>
</evidence>
<keyword evidence="3" id="KW-0731">Sigma factor</keyword>
<evidence type="ECO:0000256" key="3">
    <source>
        <dbReference type="ARBA" id="ARBA00023082"/>
    </source>
</evidence>